<evidence type="ECO:0000313" key="11">
    <source>
        <dbReference type="EMBL" id="PZR78941.1"/>
    </source>
</evidence>
<dbReference type="CDD" id="cd02037">
    <property type="entry name" value="Mrp_NBP35"/>
    <property type="match status" value="1"/>
</dbReference>
<keyword evidence="5 8" id="KW-0067">ATP-binding</keyword>
<evidence type="ECO:0000256" key="2">
    <source>
        <dbReference type="ARBA" id="ARBA00008205"/>
    </source>
</evidence>
<dbReference type="GO" id="GO:0046872">
    <property type="term" value="F:metal ion binding"/>
    <property type="evidence" value="ECO:0007669"/>
    <property type="project" value="UniProtKB-KW"/>
</dbReference>
<organism evidence="11 12">
    <name type="scientific">Candidatus Aeolococcus gillhamiae</name>
    <dbReference type="NCBI Taxonomy" id="3127015"/>
    <lineage>
        <taxon>Bacteria</taxon>
        <taxon>Bacillati</taxon>
        <taxon>Candidatus Dormiibacterota</taxon>
        <taxon>Candidatus Dormibacteria</taxon>
        <taxon>Candidatus Aeolococcales</taxon>
        <taxon>Candidatus Aeolococcaceae</taxon>
        <taxon>Candidatus Aeolococcus</taxon>
    </lineage>
</organism>
<dbReference type="AlphaFoldDB" id="A0A2W6AMJ3"/>
<dbReference type="GO" id="GO:0016887">
    <property type="term" value="F:ATP hydrolysis activity"/>
    <property type="evidence" value="ECO:0007669"/>
    <property type="project" value="UniProtKB-UniRule"/>
</dbReference>
<dbReference type="InterPro" id="IPR033756">
    <property type="entry name" value="YlxH/NBP35"/>
</dbReference>
<comment type="function">
    <text evidence="8">Binds and transfers iron-sulfur (Fe-S) clusters to target apoproteins. Can hydrolyze ATP.</text>
</comment>
<dbReference type="InterPro" id="IPR002744">
    <property type="entry name" value="MIP18-like"/>
</dbReference>
<comment type="similarity">
    <text evidence="1">In the N-terminal section; belongs to the MIP18 family.</text>
</comment>
<dbReference type="HAMAP" id="MF_02040">
    <property type="entry name" value="Mrp_NBP35"/>
    <property type="match status" value="1"/>
</dbReference>
<evidence type="ECO:0000256" key="9">
    <source>
        <dbReference type="SAM" id="MobiDB-lite"/>
    </source>
</evidence>
<comment type="caution">
    <text evidence="11">The sequence shown here is derived from an EMBL/GenBank/DDBJ whole genome shotgun (WGS) entry which is preliminary data.</text>
</comment>
<evidence type="ECO:0000259" key="10">
    <source>
        <dbReference type="Pfam" id="PF01883"/>
    </source>
</evidence>
<keyword evidence="7 8" id="KW-0411">Iron-sulfur</keyword>
<dbReference type="Gene3D" id="3.30.300.130">
    <property type="entry name" value="Fe-S cluster assembly (FSCA)"/>
    <property type="match status" value="1"/>
</dbReference>
<keyword evidence="6 8" id="KW-0408">Iron</keyword>
<dbReference type="Pfam" id="PF01883">
    <property type="entry name" value="FeS_assembly_P"/>
    <property type="match status" value="1"/>
</dbReference>
<reference evidence="11 12" key="1">
    <citation type="journal article" date="2017" name="Nature">
        <title>Atmospheric trace gases support primary production in Antarctic desert surface soil.</title>
        <authorList>
            <person name="Ji M."/>
            <person name="Greening C."/>
            <person name="Vanwonterghem I."/>
            <person name="Carere C.R."/>
            <person name="Bay S.K."/>
            <person name="Steen J.A."/>
            <person name="Montgomery K."/>
            <person name="Lines T."/>
            <person name="Beardall J."/>
            <person name="van Dorst J."/>
            <person name="Snape I."/>
            <person name="Stott M.B."/>
            <person name="Hugenholtz P."/>
            <person name="Ferrari B.C."/>
        </authorList>
    </citation>
    <scope>NUCLEOTIDE SEQUENCE [LARGE SCALE GENOMIC DNA]</scope>
    <source>
        <strain evidence="11">RRmetagenome_bin12</strain>
    </source>
</reference>
<evidence type="ECO:0000256" key="4">
    <source>
        <dbReference type="ARBA" id="ARBA00022741"/>
    </source>
</evidence>
<accession>A0A2W6AMJ3</accession>
<keyword evidence="4 8" id="KW-0547">Nucleotide-binding</keyword>
<evidence type="ECO:0000256" key="6">
    <source>
        <dbReference type="ARBA" id="ARBA00023004"/>
    </source>
</evidence>
<dbReference type="Pfam" id="PF10609">
    <property type="entry name" value="ParA"/>
    <property type="match status" value="1"/>
</dbReference>
<evidence type="ECO:0000256" key="8">
    <source>
        <dbReference type="HAMAP-Rule" id="MF_02040"/>
    </source>
</evidence>
<dbReference type="GO" id="GO:0016226">
    <property type="term" value="P:iron-sulfur cluster assembly"/>
    <property type="evidence" value="ECO:0007669"/>
    <property type="project" value="InterPro"/>
</dbReference>
<keyword evidence="8" id="KW-0378">Hydrolase</keyword>
<sequence length="374" mass="39060">MSDASSSAVLEQALATVIDPELRRPMLELGMLRDLRIEGPVVFMRVVLTTPACPLKDQIRGSLEAAVIGTVPGIESIEISWDANVTSTRGLPGRQEIPGVRNVLAVSAGKGGVGKTTVSVNTAIALSLTGARVGLLDADVYGPNVPIMMGITAQPEPGASNRISPLSAYGIKVMSFGTILKPGQPVIWRGPMLAKGLREFLYEVEWGELDYLVVDLPPGTGDVQLSLAQSVPMTGVVIVTTPQDVSIADVSRGIEMFRQVKVPVLGIVENMSGFVCSHCGETTDIFGSGGGRELAEKYDVPFLGTIPLDPRIRLGGGDGQPLMAAAPDSTVGGVFREVATHIAGRVSQENFASAAAPVMPSGPRIPAGASSPSR</sequence>
<dbReference type="InterPro" id="IPR034904">
    <property type="entry name" value="FSCA_dom_sf"/>
</dbReference>
<dbReference type="GO" id="GO:0051539">
    <property type="term" value="F:4 iron, 4 sulfur cluster binding"/>
    <property type="evidence" value="ECO:0007669"/>
    <property type="project" value="TreeGrafter"/>
</dbReference>
<dbReference type="SUPFAM" id="SSF117916">
    <property type="entry name" value="Fe-S cluster assembly (FSCA) domain-like"/>
    <property type="match status" value="1"/>
</dbReference>
<dbReference type="InterPro" id="IPR044304">
    <property type="entry name" value="NUBPL-like"/>
</dbReference>
<dbReference type="FunFam" id="3.40.50.300:FF:001119">
    <property type="entry name" value="Iron-sulfur cluster carrier protein"/>
    <property type="match status" value="1"/>
</dbReference>
<feature type="binding site" evidence="8">
    <location>
        <begin position="109"/>
        <end position="116"/>
    </location>
    <ligand>
        <name>ATP</name>
        <dbReference type="ChEBI" id="CHEBI:30616"/>
    </ligand>
</feature>
<dbReference type="SUPFAM" id="SSF52540">
    <property type="entry name" value="P-loop containing nucleoside triphosphate hydrolases"/>
    <property type="match status" value="1"/>
</dbReference>
<dbReference type="GO" id="GO:0005524">
    <property type="term" value="F:ATP binding"/>
    <property type="evidence" value="ECO:0007669"/>
    <property type="project" value="UniProtKB-UniRule"/>
</dbReference>
<dbReference type="Gene3D" id="3.40.50.300">
    <property type="entry name" value="P-loop containing nucleotide triphosphate hydrolases"/>
    <property type="match status" value="1"/>
</dbReference>
<dbReference type="GO" id="GO:0140663">
    <property type="term" value="F:ATP-dependent FeS chaperone activity"/>
    <property type="evidence" value="ECO:0007669"/>
    <property type="project" value="InterPro"/>
</dbReference>
<comment type="subunit">
    <text evidence="8">Homodimer.</text>
</comment>
<gene>
    <name evidence="11" type="ORF">DLM65_11825</name>
</gene>
<dbReference type="InterPro" id="IPR027417">
    <property type="entry name" value="P-loop_NTPase"/>
</dbReference>
<dbReference type="Proteomes" id="UP000248724">
    <property type="component" value="Unassembled WGS sequence"/>
</dbReference>
<keyword evidence="3 8" id="KW-0479">Metal-binding</keyword>
<dbReference type="PANTHER" id="PTHR42961:SF2">
    <property type="entry name" value="IRON-SULFUR PROTEIN NUBPL"/>
    <property type="match status" value="1"/>
</dbReference>
<evidence type="ECO:0000256" key="5">
    <source>
        <dbReference type="ARBA" id="ARBA00022840"/>
    </source>
</evidence>
<name>A0A2W6AMJ3_9BACT</name>
<dbReference type="InterPro" id="IPR000808">
    <property type="entry name" value="Mrp-like_CS"/>
</dbReference>
<feature type="region of interest" description="Disordered" evidence="9">
    <location>
        <begin position="355"/>
        <end position="374"/>
    </location>
</feature>
<proteinExistence type="inferred from homology"/>
<dbReference type="EMBL" id="QHBU01000232">
    <property type="protein sequence ID" value="PZR78941.1"/>
    <property type="molecule type" value="Genomic_DNA"/>
</dbReference>
<dbReference type="PROSITE" id="PS01215">
    <property type="entry name" value="MRP"/>
    <property type="match status" value="1"/>
</dbReference>
<evidence type="ECO:0000256" key="7">
    <source>
        <dbReference type="ARBA" id="ARBA00023014"/>
    </source>
</evidence>
<protein>
    <recommendedName>
        <fullName evidence="8">Iron-sulfur cluster carrier protein</fullName>
    </recommendedName>
</protein>
<evidence type="ECO:0000313" key="12">
    <source>
        <dbReference type="Proteomes" id="UP000248724"/>
    </source>
</evidence>
<dbReference type="InterPro" id="IPR019591">
    <property type="entry name" value="Mrp/NBP35_ATP-bd"/>
</dbReference>
<comment type="similarity">
    <text evidence="2">In the C-terminal section; belongs to the Mrp/NBP35 ATP-binding proteins family.</text>
</comment>
<dbReference type="PANTHER" id="PTHR42961">
    <property type="entry name" value="IRON-SULFUR PROTEIN NUBPL"/>
    <property type="match status" value="1"/>
</dbReference>
<evidence type="ECO:0000256" key="1">
    <source>
        <dbReference type="ARBA" id="ARBA00007352"/>
    </source>
</evidence>
<evidence type="ECO:0000256" key="3">
    <source>
        <dbReference type="ARBA" id="ARBA00022723"/>
    </source>
</evidence>
<comment type="similarity">
    <text evidence="8">Belongs to the Mrp/NBP35 ATP-binding proteins family.</text>
</comment>
<feature type="domain" description="MIP18 family-like" evidence="10">
    <location>
        <begin position="10"/>
        <end position="80"/>
    </location>
</feature>